<keyword evidence="2" id="KW-0347">Helicase</keyword>
<feature type="domain" description="SF4 helicase" evidence="1">
    <location>
        <begin position="1"/>
        <end position="107"/>
    </location>
</feature>
<evidence type="ECO:0000313" key="2">
    <source>
        <dbReference type="EMBL" id="QJA71156.1"/>
    </source>
</evidence>
<proteinExistence type="predicted"/>
<dbReference type="EMBL" id="MT141850">
    <property type="protein sequence ID" value="QJA71156.1"/>
    <property type="molecule type" value="Genomic_DNA"/>
</dbReference>
<gene>
    <name evidence="2" type="ORF">MM415A03354_0006</name>
</gene>
<dbReference type="PANTHER" id="PTHR30153">
    <property type="entry name" value="REPLICATIVE DNA HELICASE DNAB"/>
    <property type="match status" value="1"/>
</dbReference>
<accession>A0A6M3JMQ3</accession>
<organism evidence="2">
    <name type="scientific">viral metagenome</name>
    <dbReference type="NCBI Taxonomy" id="1070528"/>
    <lineage>
        <taxon>unclassified sequences</taxon>
        <taxon>metagenomes</taxon>
        <taxon>organismal metagenomes</taxon>
    </lineage>
</organism>
<reference evidence="2" key="1">
    <citation type="submission" date="2020-03" db="EMBL/GenBank/DDBJ databases">
        <title>The deep terrestrial virosphere.</title>
        <authorList>
            <person name="Holmfeldt K."/>
            <person name="Nilsson E."/>
            <person name="Simone D."/>
            <person name="Lopez-Fernandez M."/>
            <person name="Wu X."/>
            <person name="de Brujin I."/>
            <person name="Lundin D."/>
            <person name="Andersson A."/>
            <person name="Bertilsson S."/>
            <person name="Dopson M."/>
        </authorList>
    </citation>
    <scope>NUCLEOTIDE SEQUENCE</scope>
    <source>
        <strain evidence="2">MM415A03354</strain>
    </source>
</reference>
<dbReference type="PANTHER" id="PTHR30153:SF2">
    <property type="entry name" value="REPLICATIVE DNA HELICASE"/>
    <property type="match status" value="1"/>
</dbReference>
<name>A0A6M3JMQ3_9ZZZZ</name>
<dbReference type="InterPro" id="IPR027417">
    <property type="entry name" value="P-loop_NTPase"/>
</dbReference>
<sequence>MSSRKKHNSRHLEISYIVNQFKQLAKQLNIPLLYASQLVKKIGGRPKLEDLKESGDIRTHTDNILFLYTQDSAPAVYTVECFLAKGKEQERFSLWLEFNGHYQEFKEGLEPEKTTVLKKAWKERI</sequence>
<keyword evidence="2" id="KW-0067">ATP-binding</keyword>
<evidence type="ECO:0000259" key="1">
    <source>
        <dbReference type="Pfam" id="PF03796"/>
    </source>
</evidence>
<dbReference type="SUPFAM" id="SSF52540">
    <property type="entry name" value="P-loop containing nucleoside triphosphate hydrolases"/>
    <property type="match status" value="1"/>
</dbReference>
<keyword evidence="2" id="KW-0547">Nucleotide-binding</keyword>
<dbReference type="GO" id="GO:0006260">
    <property type="term" value="P:DNA replication"/>
    <property type="evidence" value="ECO:0007669"/>
    <property type="project" value="InterPro"/>
</dbReference>
<keyword evidence="2" id="KW-0378">Hydrolase</keyword>
<dbReference type="InterPro" id="IPR007694">
    <property type="entry name" value="DNA_helicase_DnaB-like_C"/>
</dbReference>
<dbReference type="Pfam" id="PF03796">
    <property type="entry name" value="DnaB_C"/>
    <property type="match status" value="1"/>
</dbReference>
<dbReference type="GO" id="GO:0005829">
    <property type="term" value="C:cytosol"/>
    <property type="evidence" value="ECO:0007669"/>
    <property type="project" value="TreeGrafter"/>
</dbReference>
<dbReference type="Gene3D" id="3.40.50.300">
    <property type="entry name" value="P-loop containing nucleotide triphosphate hydrolases"/>
    <property type="match status" value="1"/>
</dbReference>
<protein>
    <submittedName>
        <fullName evidence="2">Putative helicase</fullName>
    </submittedName>
</protein>
<dbReference type="GO" id="GO:0005524">
    <property type="term" value="F:ATP binding"/>
    <property type="evidence" value="ECO:0007669"/>
    <property type="project" value="InterPro"/>
</dbReference>
<dbReference type="GO" id="GO:0003678">
    <property type="term" value="F:DNA helicase activity"/>
    <property type="evidence" value="ECO:0007669"/>
    <property type="project" value="InterPro"/>
</dbReference>
<dbReference type="AlphaFoldDB" id="A0A6M3JMQ3"/>